<dbReference type="EMBL" id="JRNR01000170">
    <property type="protein sequence ID" value="KGF46100.1"/>
    <property type="molecule type" value="Genomic_DNA"/>
</dbReference>
<dbReference type="AlphaFoldDB" id="A0A096AGR8"/>
<evidence type="ECO:0000313" key="3">
    <source>
        <dbReference type="Proteomes" id="UP000029538"/>
    </source>
</evidence>
<dbReference type="RefSeq" id="WP_036885079.1">
    <property type="nucleotide sequence ID" value="NZ_JRNR01000170.1"/>
</dbReference>
<evidence type="ECO:0000256" key="1">
    <source>
        <dbReference type="SAM" id="Phobius"/>
    </source>
</evidence>
<dbReference type="Proteomes" id="UP000029538">
    <property type="component" value="Unassembled WGS sequence"/>
</dbReference>
<evidence type="ECO:0000313" key="2">
    <source>
        <dbReference type="EMBL" id="KGF46100.1"/>
    </source>
</evidence>
<sequence>MSKKNISDKKSTKLEALLSEPFNPLIRWGLSIVIVFLSFTMFLYLSKTTVTKYVIHPYKCYETQQNNLRTITVYTQQQLPQWVSKQKKVAVYSIDYSQPLKGDIVSILKYHNKFIIILRIEDGQNIIADSYYLVFSKEQSYLSIIFATLKASNIIPK</sequence>
<organism evidence="2 3">
    <name type="scientific">Prevotella disiens DNF00882</name>
    <dbReference type="NCBI Taxonomy" id="1401075"/>
    <lineage>
        <taxon>Bacteria</taxon>
        <taxon>Pseudomonadati</taxon>
        <taxon>Bacteroidota</taxon>
        <taxon>Bacteroidia</taxon>
        <taxon>Bacteroidales</taxon>
        <taxon>Prevotellaceae</taxon>
        <taxon>Prevotella</taxon>
    </lineage>
</organism>
<accession>A0A096AGR8</accession>
<gene>
    <name evidence="2" type="ORF">HMPREF0654_11925</name>
</gene>
<keyword evidence="1" id="KW-0472">Membrane</keyword>
<reference evidence="2 3" key="1">
    <citation type="submission" date="2014-07" db="EMBL/GenBank/DDBJ databases">
        <authorList>
            <person name="McCorrison J."/>
            <person name="Sanka R."/>
            <person name="Torralba M."/>
            <person name="Gillis M."/>
            <person name="Haft D.H."/>
            <person name="Methe B."/>
            <person name="Sutton G."/>
            <person name="Nelson K.E."/>
        </authorList>
    </citation>
    <scope>NUCLEOTIDE SEQUENCE [LARGE SCALE GENOMIC DNA]</scope>
    <source>
        <strain evidence="2 3">DNF00882</strain>
    </source>
</reference>
<comment type="caution">
    <text evidence="2">The sequence shown here is derived from an EMBL/GenBank/DDBJ whole genome shotgun (WGS) entry which is preliminary data.</text>
</comment>
<keyword evidence="1" id="KW-1133">Transmembrane helix</keyword>
<feature type="transmembrane region" description="Helical" evidence="1">
    <location>
        <begin position="25"/>
        <end position="45"/>
    </location>
</feature>
<proteinExistence type="predicted"/>
<keyword evidence="1" id="KW-0812">Transmembrane</keyword>
<name>A0A096AGR8_9BACT</name>
<protein>
    <submittedName>
        <fullName evidence="2">Uncharacterized protein</fullName>
    </submittedName>
</protein>